<dbReference type="GO" id="GO:0005886">
    <property type="term" value="C:plasma membrane"/>
    <property type="evidence" value="ECO:0007669"/>
    <property type="project" value="UniProtKB-SubCell"/>
</dbReference>
<dbReference type="InterPro" id="IPR027417">
    <property type="entry name" value="P-loop_NTPase"/>
</dbReference>
<organism evidence="11 12">
    <name type="scientific">Roseimicrobium gellanilyticum</name>
    <dbReference type="NCBI Taxonomy" id="748857"/>
    <lineage>
        <taxon>Bacteria</taxon>
        <taxon>Pseudomonadati</taxon>
        <taxon>Verrucomicrobiota</taxon>
        <taxon>Verrucomicrobiia</taxon>
        <taxon>Verrucomicrobiales</taxon>
        <taxon>Verrucomicrobiaceae</taxon>
        <taxon>Roseimicrobium</taxon>
    </lineage>
</organism>
<dbReference type="SUPFAM" id="SSF90123">
    <property type="entry name" value="ABC transporter transmembrane region"/>
    <property type="match status" value="1"/>
</dbReference>
<feature type="transmembrane region" description="Helical" evidence="8">
    <location>
        <begin position="43"/>
        <end position="61"/>
    </location>
</feature>
<dbReference type="Gene3D" id="1.20.1560.10">
    <property type="entry name" value="ABC transporter type 1, transmembrane domain"/>
    <property type="match status" value="1"/>
</dbReference>
<dbReference type="InterPro" id="IPR003439">
    <property type="entry name" value="ABC_transporter-like_ATP-bd"/>
</dbReference>
<evidence type="ECO:0000256" key="4">
    <source>
        <dbReference type="ARBA" id="ARBA00022741"/>
    </source>
</evidence>
<dbReference type="AlphaFoldDB" id="A0A366H1F6"/>
<dbReference type="Pfam" id="PF00005">
    <property type="entry name" value="ABC_tran"/>
    <property type="match status" value="1"/>
</dbReference>
<evidence type="ECO:0000313" key="11">
    <source>
        <dbReference type="EMBL" id="RBP35713.1"/>
    </source>
</evidence>
<gene>
    <name evidence="11" type="ORF">DES53_12082</name>
</gene>
<evidence type="ECO:0000259" key="10">
    <source>
        <dbReference type="PROSITE" id="PS50929"/>
    </source>
</evidence>
<dbReference type="InterPro" id="IPR036640">
    <property type="entry name" value="ABC1_TM_sf"/>
</dbReference>
<evidence type="ECO:0000256" key="6">
    <source>
        <dbReference type="ARBA" id="ARBA00022989"/>
    </source>
</evidence>
<evidence type="ECO:0000256" key="7">
    <source>
        <dbReference type="ARBA" id="ARBA00023136"/>
    </source>
</evidence>
<keyword evidence="7 8" id="KW-0472">Membrane</keyword>
<dbReference type="InterPro" id="IPR017871">
    <property type="entry name" value="ABC_transporter-like_CS"/>
</dbReference>
<evidence type="ECO:0000256" key="3">
    <source>
        <dbReference type="ARBA" id="ARBA00022692"/>
    </source>
</evidence>
<dbReference type="PROSITE" id="PS00211">
    <property type="entry name" value="ABC_TRANSPORTER_1"/>
    <property type="match status" value="1"/>
</dbReference>
<dbReference type="PANTHER" id="PTHR43394:SF1">
    <property type="entry name" value="ATP-BINDING CASSETTE SUB-FAMILY B MEMBER 10, MITOCHONDRIAL"/>
    <property type="match status" value="1"/>
</dbReference>
<feature type="transmembrane region" description="Helical" evidence="8">
    <location>
        <begin position="90"/>
        <end position="110"/>
    </location>
</feature>
<feature type="transmembrane region" description="Helical" evidence="8">
    <location>
        <begin position="272"/>
        <end position="294"/>
    </location>
</feature>
<dbReference type="CDD" id="cd03249">
    <property type="entry name" value="ABC_MTABC3_MDL1_MDL2"/>
    <property type="match status" value="1"/>
</dbReference>
<reference evidence="11 12" key="1">
    <citation type="submission" date="2018-06" db="EMBL/GenBank/DDBJ databases">
        <title>Genomic Encyclopedia of Type Strains, Phase IV (KMG-IV): sequencing the most valuable type-strain genomes for metagenomic binning, comparative biology and taxonomic classification.</title>
        <authorList>
            <person name="Goeker M."/>
        </authorList>
    </citation>
    <scope>NUCLEOTIDE SEQUENCE [LARGE SCALE GENOMIC DNA]</scope>
    <source>
        <strain evidence="11 12">DSM 25532</strain>
    </source>
</reference>
<evidence type="ECO:0000259" key="9">
    <source>
        <dbReference type="PROSITE" id="PS50893"/>
    </source>
</evidence>
<protein>
    <submittedName>
        <fullName evidence="11">ATP-binding cassette subfamily B protein</fullName>
    </submittedName>
</protein>
<dbReference type="PROSITE" id="PS50893">
    <property type="entry name" value="ABC_TRANSPORTER_2"/>
    <property type="match status" value="1"/>
</dbReference>
<evidence type="ECO:0000256" key="5">
    <source>
        <dbReference type="ARBA" id="ARBA00022840"/>
    </source>
</evidence>
<dbReference type="GO" id="GO:0005524">
    <property type="term" value="F:ATP binding"/>
    <property type="evidence" value="ECO:0007669"/>
    <property type="project" value="UniProtKB-KW"/>
</dbReference>
<comment type="caution">
    <text evidence="11">The sequence shown here is derived from an EMBL/GenBank/DDBJ whole genome shotgun (WGS) entry which is preliminary data.</text>
</comment>
<dbReference type="Proteomes" id="UP000253426">
    <property type="component" value="Unassembled WGS sequence"/>
</dbReference>
<evidence type="ECO:0000256" key="8">
    <source>
        <dbReference type="SAM" id="Phobius"/>
    </source>
</evidence>
<feature type="domain" description="ABC transmembrane type-1" evidence="10">
    <location>
        <begin position="47"/>
        <end position="333"/>
    </location>
</feature>
<dbReference type="SUPFAM" id="SSF52540">
    <property type="entry name" value="P-loop containing nucleoside triphosphate hydrolases"/>
    <property type="match status" value="1"/>
</dbReference>
<comment type="similarity">
    <text evidence="2">Belongs to the ABC transporter superfamily. ABCB family. Multidrug resistance exporter (TC 3.A.1.201) subfamily.</text>
</comment>
<keyword evidence="4" id="KW-0547">Nucleotide-binding</keyword>
<keyword evidence="3 8" id="KW-0812">Transmembrane</keyword>
<evidence type="ECO:0000313" key="12">
    <source>
        <dbReference type="Proteomes" id="UP000253426"/>
    </source>
</evidence>
<name>A0A366H1F6_9BACT</name>
<feature type="domain" description="ABC transporter" evidence="9">
    <location>
        <begin position="363"/>
        <end position="599"/>
    </location>
</feature>
<keyword evidence="6 8" id="KW-1133">Transmembrane helix</keyword>
<sequence length="604" mass="66217">MSDRAAIPVSDVVSPEKVSTKAKHGLKHEAAFFYKYLKPHAKVFIPAMLVLVITGGLTFAFPEFISRLVALALPAEGAELENARAQVNRYALYIVAALGLQAVLAFWRILFFSKAAERALVQVRLDTFSRILKLPMTVLQARRVGELGSRLANDVEVIRESLVSTIPMMIRHSVVLVGGIIIVLTKSIKLSGFMLASLPPAILLVALFGSRIRKVSRRAQDELAASQVVVDESLQSIVSVKAFANETYEIGRYTGFLTSFLKSSLHGAKLRGAFVAFIILVFMSVITLCVWFGVRMVQSGEINRESFIAIALYTAFLSASIGSMPELVSQLQKAGGALERVRELLQEKEENLIGESVKLKGELSMRGVWFSYPSRPDAHVLADFNLSAASGQKIALVGPSGAGKSTVVNLLYRFYEPDKGEILLDGKPSSDYPLSSLRKNFALVPQEVLLFGGSIEENIRYGRPDASEAEIIEAAKQANAHLFIEKLPEGYKTLVGERGTQLSGGQRQRIAIARAILANPAVLVLDEATSSLDAESERLVQEALDKLMENRTSIIIAHRLSTVRRADQILVMSGGTVVENGTHDELYAREHSLYRTLAKLQLEH</sequence>
<keyword evidence="12" id="KW-1185">Reference proteome</keyword>
<accession>A0A366H1F6</accession>
<proteinExistence type="inferred from homology"/>
<dbReference type="PANTHER" id="PTHR43394">
    <property type="entry name" value="ATP-DEPENDENT PERMEASE MDL1, MITOCHONDRIAL"/>
    <property type="match status" value="1"/>
</dbReference>
<keyword evidence="5 11" id="KW-0067">ATP-binding</keyword>
<dbReference type="InterPro" id="IPR039421">
    <property type="entry name" value="Type_1_exporter"/>
</dbReference>
<dbReference type="GO" id="GO:0016887">
    <property type="term" value="F:ATP hydrolysis activity"/>
    <property type="evidence" value="ECO:0007669"/>
    <property type="project" value="InterPro"/>
</dbReference>
<evidence type="ECO:0000256" key="2">
    <source>
        <dbReference type="ARBA" id="ARBA00007577"/>
    </source>
</evidence>
<feature type="transmembrane region" description="Helical" evidence="8">
    <location>
        <begin position="306"/>
        <end position="324"/>
    </location>
</feature>
<comment type="subcellular location">
    <subcellularLocation>
        <location evidence="1">Cell membrane</location>
        <topology evidence="1">Multi-pass membrane protein</topology>
    </subcellularLocation>
</comment>
<dbReference type="Gene3D" id="3.40.50.300">
    <property type="entry name" value="P-loop containing nucleotide triphosphate hydrolases"/>
    <property type="match status" value="1"/>
</dbReference>
<dbReference type="InterPro" id="IPR011527">
    <property type="entry name" value="ABC1_TM_dom"/>
</dbReference>
<dbReference type="CDD" id="cd18576">
    <property type="entry name" value="ABC_6TM_bac_exporter_ABCB8_10_like"/>
    <property type="match status" value="1"/>
</dbReference>
<dbReference type="EMBL" id="QNRR01000020">
    <property type="protein sequence ID" value="RBP35713.1"/>
    <property type="molecule type" value="Genomic_DNA"/>
</dbReference>
<evidence type="ECO:0000256" key="1">
    <source>
        <dbReference type="ARBA" id="ARBA00004651"/>
    </source>
</evidence>
<dbReference type="Pfam" id="PF00664">
    <property type="entry name" value="ABC_membrane"/>
    <property type="match status" value="1"/>
</dbReference>
<dbReference type="RefSeq" id="WP_211325755.1">
    <property type="nucleotide sequence ID" value="NZ_QNRR01000020.1"/>
</dbReference>
<dbReference type="GO" id="GO:0015421">
    <property type="term" value="F:ABC-type oligopeptide transporter activity"/>
    <property type="evidence" value="ECO:0007669"/>
    <property type="project" value="TreeGrafter"/>
</dbReference>
<dbReference type="FunFam" id="3.40.50.300:FF:000251">
    <property type="entry name" value="ABC transporter B family member 19"/>
    <property type="match status" value="1"/>
</dbReference>
<dbReference type="SMART" id="SM00382">
    <property type="entry name" value="AAA"/>
    <property type="match status" value="1"/>
</dbReference>
<dbReference type="InterPro" id="IPR003593">
    <property type="entry name" value="AAA+_ATPase"/>
</dbReference>
<dbReference type="PROSITE" id="PS50929">
    <property type="entry name" value="ABC_TM1F"/>
    <property type="match status" value="1"/>
</dbReference>